<keyword evidence="2" id="KW-0560">Oxidoreductase</keyword>
<dbReference type="SUPFAM" id="SSF51395">
    <property type="entry name" value="FMN-linked oxidoreductases"/>
    <property type="match status" value="1"/>
</dbReference>
<evidence type="ECO:0000259" key="4">
    <source>
        <dbReference type="PROSITE" id="PS51349"/>
    </source>
</evidence>
<gene>
    <name evidence="5" type="ORF">HPB48_014897</name>
</gene>
<sequence length="117" mass="12663">MLMQLDALPDVVRAVAGRCDVYMDGGVRSGTDVVKALCLGAKAVFIGRPTLYGLGYKGEAGVIEVLEGIKRELDECLALLGKNIFTVFVQKTASNCGNPTELVADTNNDYQKHRKKE</sequence>
<evidence type="ECO:0000256" key="2">
    <source>
        <dbReference type="ARBA" id="ARBA00023002"/>
    </source>
</evidence>
<proteinExistence type="predicted"/>
<organism evidence="5 6">
    <name type="scientific">Haemaphysalis longicornis</name>
    <name type="common">Bush tick</name>
    <dbReference type="NCBI Taxonomy" id="44386"/>
    <lineage>
        <taxon>Eukaryota</taxon>
        <taxon>Metazoa</taxon>
        <taxon>Ecdysozoa</taxon>
        <taxon>Arthropoda</taxon>
        <taxon>Chelicerata</taxon>
        <taxon>Arachnida</taxon>
        <taxon>Acari</taxon>
        <taxon>Parasitiformes</taxon>
        <taxon>Ixodida</taxon>
        <taxon>Ixodoidea</taxon>
        <taxon>Ixodidae</taxon>
        <taxon>Haemaphysalinae</taxon>
        <taxon>Haemaphysalis</taxon>
    </lineage>
</organism>
<comment type="caution">
    <text evidence="5">The sequence shown here is derived from an EMBL/GenBank/DDBJ whole genome shotgun (WGS) entry which is preliminary data.</text>
</comment>
<protein>
    <recommendedName>
        <fullName evidence="4">FMN hydroxy acid dehydrogenase domain-containing protein</fullName>
    </recommendedName>
</protein>
<dbReference type="InterPro" id="IPR013785">
    <property type="entry name" value="Aldolase_TIM"/>
</dbReference>
<dbReference type="EMBL" id="JABSTR010000006">
    <property type="protein sequence ID" value="KAH9372548.1"/>
    <property type="molecule type" value="Genomic_DNA"/>
</dbReference>
<dbReference type="Proteomes" id="UP000821853">
    <property type="component" value="Chromosome 4"/>
</dbReference>
<evidence type="ECO:0000256" key="3">
    <source>
        <dbReference type="SAM" id="MobiDB-lite"/>
    </source>
</evidence>
<dbReference type="Pfam" id="PF01070">
    <property type="entry name" value="FMN_dh"/>
    <property type="match status" value="1"/>
</dbReference>
<reference evidence="5 6" key="1">
    <citation type="journal article" date="2020" name="Cell">
        <title>Large-Scale Comparative Analyses of Tick Genomes Elucidate Their Genetic Diversity and Vector Capacities.</title>
        <authorList>
            <consortium name="Tick Genome and Microbiome Consortium (TIGMIC)"/>
            <person name="Jia N."/>
            <person name="Wang J."/>
            <person name="Shi W."/>
            <person name="Du L."/>
            <person name="Sun Y."/>
            <person name="Zhan W."/>
            <person name="Jiang J.F."/>
            <person name="Wang Q."/>
            <person name="Zhang B."/>
            <person name="Ji P."/>
            <person name="Bell-Sakyi L."/>
            <person name="Cui X.M."/>
            <person name="Yuan T.T."/>
            <person name="Jiang B.G."/>
            <person name="Yang W.F."/>
            <person name="Lam T.T."/>
            <person name="Chang Q.C."/>
            <person name="Ding S.J."/>
            <person name="Wang X.J."/>
            <person name="Zhu J.G."/>
            <person name="Ruan X.D."/>
            <person name="Zhao L."/>
            <person name="Wei J.T."/>
            <person name="Ye R.Z."/>
            <person name="Que T.C."/>
            <person name="Du C.H."/>
            <person name="Zhou Y.H."/>
            <person name="Cheng J.X."/>
            <person name="Dai P.F."/>
            <person name="Guo W.B."/>
            <person name="Han X.H."/>
            <person name="Huang E.J."/>
            <person name="Li L.F."/>
            <person name="Wei W."/>
            <person name="Gao Y.C."/>
            <person name="Liu J.Z."/>
            <person name="Shao H.Z."/>
            <person name="Wang X."/>
            <person name="Wang C.C."/>
            <person name="Yang T.C."/>
            <person name="Huo Q.B."/>
            <person name="Li W."/>
            <person name="Chen H.Y."/>
            <person name="Chen S.E."/>
            <person name="Zhou L.G."/>
            <person name="Ni X.B."/>
            <person name="Tian J.H."/>
            <person name="Sheng Y."/>
            <person name="Liu T."/>
            <person name="Pan Y.S."/>
            <person name="Xia L.Y."/>
            <person name="Li J."/>
            <person name="Zhao F."/>
            <person name="Cao W.C."/>
        </authorList>
    </citation>
    <scope>NUCLEOTIDE SEQUENCE [LARGE SCALE GENOMIC DNA]</scope>
    <source>
        <strain evidence="5">HaeL-2018</strain>
    </source>
</reference>
<dbReference type="Gene3D" id="3.20.20.70">
    <property type="entry name" value="Aldolase class I"/>
    <property type="match status" value="1"/>
</dbReference>
<feature type="domain" description="FMN hydroxy acid dehydrogenase" evidence="4">
    <location>
        <begin position="1"/>
        <end position="98"/>
    </location>
</feature>
<comment type="cofactor">
    <cofactor evidence="1">
        <name>FMN</name>
        <dbReference type="ChEBI" id="CHEBI:58210"/>
    </cofactor>
</comment>
<dbReference type="PANTHER" id="PTHR10578:SF146">
    <property type="entry name" value="OXIDASE, PUTATIVE-RELATED"/>
    <property type="match status" value="1"/>
</dbReference>
<evidence type="ECO:0000313" key="6">
    <source>
        <dbReference type="Proteomes" id="UP000821853"/>
    </source>
</evidence>
<feature type="region of interest" description="Disordered" evidence="3">
    <location>
        <begin position="98"/>
        <end position="117"/>
    </location>
</feature>
<dbReference type="InterPro" id="IPR037396">
    <property type="entry name" value="FMN_HAD"/>
</dbReference>
<accession>A0A9J6GDS2</accession>
<name>A0A9J6GDS2_HAELO</name>
<dbReference type="PANTHER" id="PTHR10578">
    <property type="entry name" value="S -2-HYDROXY-ACID OXIDASE-RELATED"/>
    <property type="match status" value="1"/>
</dbReference>
<dbReference type="PROSITE" id="PS51349">
    <property type="entry name" value="FMN_HYDROXY_ACID_DH_2"/>
    <property type="match status" value="1"/>
</dbReference>
<dbReference type="AlphaFoldDB" id="A0A9J6GDS2"/>
<keyword evidence="6" id="KW-1185">Reference proteome</keyword>
<dbReference type="GO" id="GO:0016491">
    <property type="term" value="F:oxidoreductase activity"/>
    <property type="evidence" value="ECO:0007669"/>
    <property type="project" value="UniProtKB-KW"/>
</dbReference>
<dbReference type="OrthoDB" id="25826at2759"/>
<evidence type="ECO:0000256" key="1">
    <source>
        <dbReference type="ARBA" id="ARBA00001917"/>
    </source>
</evidence>
<evidence type="ECO:0000313" key="5">
    <source>
        <dbReference type="EMBL" id="KAH9372548.1"/>
    </source>
</evidence>
<dbReference type="VEuPathDB" id="VectorBase:HLOH_046487"/>
<dbReference type="InterPro" id="IPR000262">
    <property type="entry name" value="FMN-dep_DH"/>
</dbReference>